<dbReference type="Pfam" id="PF00990">
    <property type="entry name" value="GGDEF"/>
    <property type="match status" value="1"/>
</dbReference>
<dbReference type="CDD" id="cd01948">
    <property type="entry name" value="EAL"/>
    <property type="match status" value="1"/>
</dbReference>
<evidence type="ECO:0000313" key="8">
    <source>
        <dbReference type="Proteomes" id="UP000663651"/>
    </source>
</evidence>
<dbReference type="PANTHER" id="PTHR44757">
    <property type="entry name" value="DIGUANYLATE CYCLASE DGCP"/>
    <property type="match status" value="1"/>
</dbReference>
<evidence type="ECO:0000259" key="4">
    <source>
        <dbReference type="PROSITE" id="PS50883"/>
    </source>
</evidence>
<organism evidence="7 8">
    <name type="scientific">Geobacter benzoatilyticus</name>
    <dbReference type="NCBI Taxonomy" id="2815309"/>
    <lineage>
        <taxon>Bacteria</taxon>
        <taxon>Pseudomonadati</taxon>
        <taxon>Thermodesulfobacteriota</taxon>
        <taxon>Desulfuromonadia</taxon>
        <taxon>Geobacterales</taxon>
        <taxon>Geobacteraceae</taxon>
        <taxon>Geobacter</taxon>
    </lineage>
</organism>
<sequence length="820" mass="91005">MRIRTTLMAGCFIFALLTALVGYFGGRAITKISGEFDLAADEVLPILKTLEDLRFAGLRIVSSSAEYSLNMKQQGNAEQRGDEVVMVSAGIETLEDALARLKALSSGFHPDERSIMADVERTGAMLLKTSRVQLRMVLAGAPDGELRGVRKQFEIEERAFLAAVSQAFAHENEELMEAKDEVRRAIGTAQLTIIAASLVAFILAIGGGTIFAASISRPIALLQEGVTQVGAGDLDTRINVTANNEIGSLAAAFNRMTRDLQLTKDETAVAKNFLDNVVNSMADALVVLSTDWKIVTVNPALCHLLGYDADELAGKPFGLIVARGAEERELLRDMAERGHVPDRDLIYRAKDGNCIPVSVSGALMRNFAGDIQGTVCIAHDIRERKRTEEEIIQLAFYDALTRLPNRSLFHERLSQALLESRQDGGAIAIMFLDLDRFKDVNDTLGHAYGDQLLMAVAERLRKNLKPSHFLARLGGDEFVFLISGLSDKRTAGTIAHTVLELFASPFEIDGKEMFISTSVGIALSHHDDYDGETLLKHADMALYAAKEQGRNAFRFFSAELNQEAHERRRLEGNLHRALADEEFFLEYQPQIDLRTGRVFSFEALLRWQHPEDGLIPPDCFIPVAEEMGVIRRLGEWVLLAACRQCRQWQQPGLPPVRVAVNVSGHQFNQPGFIEMVDRVLHETGLNPELLELELTESALMAGEQETIMTLIDLKVRGIHLAIDDFGTGYSSLSYLKHFPIDRLKIDRSFVRDIVKDLDDRAIVEAIIAMAHSLGLRVLAEGVEHEDELELLRERGCDEVQGFYFARPQLPEALGKYLEAP</sequence>
<dbReference type="SUPFAM" id="SSF141868">
    <property type="entry name" value="EAL domain-like"/>
    <property type="match status" value="1"/>
</dbReference>
<dbReference type="InterPro" id="IPR035919">
    <property type="entry name" value="EAL_sf"/>
</dbReference>
<dbReference type="PANTHER" id="PTHR44757:SF2">
    <property type="entry name" value="BIOFILM ARCHITECTURE MAINTENANCE PROTEIN MBAA"/>
    <property type="match status" value="1"/>
</dbReference>
<dbReference type="InterPro" id="IPR000014">
    <property type="entry name" value="PAS"/>
</dbReference>
<dbReference type="Gene3D" id="6.10.340.10">
    <property type="match status" value="1"/>
</dbReference>
<keyword evidence="1" id="KW-1133">Transmembrane helix</keyword>
<gene>
    <name evidence="7" type="ORF">JZM60_09130</name>
</gene>
<dbReference type="SUPFAM" id="SSF55785">
    <property type="entry name" value="PYP-like sensor domain (PAS domain)"/>
    <property type="match status" value="1"/>
</dbReference>
<dbReference type="InterPro" id="IPR003660">
    <property type="entry name" value="HAMP_dom"/>
</dbReference>
<dbReference type="SMART" id="SM00304">
    <property type="entry name" value="HAMP"/>
    <property type="match status" value="1"/>
</dbReference>
<dbReference type="NCBIfam" id="TIGR00229">
    <property type="entry name" value="sensory_box"/>
    <property type="match status" value="1"/>
</dbReference>
<proteinExistence type="predicted"/>
<dbReference type="InterPro" id="IPR001610">
    <property type="entry name" value="PAC"/>
</dbReference>
<keyword evidence="1" id="KW-0812">Transmembrane</keyword>
<dbReference type="SUPFAM" id="SSF55073">
    <property type="entry name" value="Nucleotide cyclase"/>
    <property type="match status" value="1"/>
</dbReference>
<dbReference type="CDD" id="cd01949">
    <property type="entry name" value="GGDEF"/>
    <property type="match status" value="1"/>
</dbReference>
<dbReference type="EMBL" id="CP071382">
    <property type="protein sequence ID" value="QSV44343.1"/>
    <property type="molecule type" value="Genomic_DNA"/>
</dbReference>
<evidence type="ECO:0000259" key="2">
    <source>
        <dbReference type="PROSITE" id="PS50112"/>
    </source>
</evidence>
<dbReference type="InterPro" id="IPR000160">
    <property type="entry name" value="GGDEF_dom"/>
</dbReference>
<dbReference type="Gene3D" id="3.30.450.20">
    <property type="entry name" value="PAS domain"/>
    <property type="match status" value="1"/>
</dbReference>
<dbReference type="Pfam" id="PF00672">
    <property type="entry name" value="HAMP"/>
    <property type="match status" value="1"/>
</dbReference>
<accession>A0ABX7Q088</accession>
<dbReference type="Pfam" id="PF13426">
    <property type="entry name" value="PAS_9"/>
    <property type="match status" value="1"/>
</dbReference>
<keyword evidence="8" id="KW-1185">Reference proteome</keyword>
<feature type="domain" description="GGDEF" evidence="6">
    <location>
        <begin position="425"/>
        <end position="558"/>
    </location>
</feature>
<dbReference type="PROSITE" id="PS50883">
    <property type="entry name" value="EAL"/>
    <property type="match status" value="1"/>
</dbReference>
<dbReference type="InterPro" id="IPR052155">
    <property type="entry name" value="Biofilm_reg_signaling"/>
</dbReference>
<feature type="transmembrane region" description="Helical" evidence="1">
    <location>
        <begin position="191"/>
        <end position="213"/>
    </location>
</feature>
<dbReference type="SMART" id="SM00052">
    <property type="entry name" value="EAL"/>
    <property type="match status" value="1"/>
</dbReference>
<evidence type="ECO:0000313" key="7">
    <source>
        <dbReference type="EMBL" id="QSV44343.1"/>
    </source>
</evidence>
<dbReference type="SMART" id="SM00086">
    <property type="entry name" value="PAC"/>
    <property type="match status" value="1"/>
</dbReference>
<dbReference type="InterPro" id="IPR035965">
    <property type="entry name" value="PAS-like_dom_sf"/>
</dbReference>
<dbReference type="Gene3D" id="3.20.20.450">
    <property type="entry name" value="EAL domain"/>
    <property type="match status" value="1"/>
</dbReference>
<dbReference type="Gene3D" id="3.30.70.270">
    <property type="match status" value="1"/>
</dbReference>
<feature type="domain" description="HAMP" evidence="5">
    <location>
        <begin position="213"/>
        <end position="265"/>
    </location>
</feature>
<feature type="transmembrane region" description="Helical" evidence="1">
    <location>
        <begin position="6"/>
        <end position="26"/>
    </location>
</feature>
<dbReference type="CDD" id="cd06225">
    <property type="entry name" value="HAMP"/>
    <property type="match status" value="1"/>
</dbReference>
<evidence type="ECO:0000259" key="3">
    <source>
        <dbReference type="PROSITE" id="PS50113"/>
    </source>
</evidence>
<dbReference type="InterPro" id="IPR001633">
    <property type="entry name" value="EAL_dom"/>
</dbReference>
<dbReference type="InterPro" id="IPR043128">
    <property type="entry name" value="Rev_trsase/Diguanyl_cyclase"/>
</dbReference>
<feature type="domain" description="PAS" evidence="2">
    <location>
        <begin position="270"/>
        <end position="337"/>
    </location>
</feature>
<dbReference type="Pfam" id="PF00563">
    <property type="entry name" value="EAL"/>
    <property type="match status" value="1"/>
</dbReference>
<evidence type="ECO:0000256" key="1">
    <source>
        <dbReference type="SAM" id="Phobius"/>
    </source>
</evidence>
<reference evidence="7 8" key="1">
    <citation type="submission" date="2021-03" db="EMBL/GenBank/DDBJ databases">
        <title>Geobacter metallireducens gen. nov. sp. nov., a microorganism capable of coupling the complete oxidation of organic compounds to the reduction of iron and other metals.</title>
        <authorList>
            <person name="Li Y."/>
        </authorList>
    </citation>
    <scope>NUCLEOTIDE SEQUENCE [LARGE SCALE GENOMIC DNA]</scope>
    <source>
        <strain evidence="7 8">Jerry-YX</strain>
    </source>
</reference>
<dbReference type="NCBIfam" id="TIGR00254">
    <property type="entry name" value="GGDEF"/>
    <property type="match status" value="1"/>
</dbReference>
<dbReference type="InterPro" id="IPR000700">
    <property type="entry name" value="PAS-assoc_C"/>
</dbReference>
<keyword evidence="1" id="KW-0472">Membrane</keyword>
<dbReference type="PROSITE" id="PS50887">
    <property type="entry name" value="GGDEF"/>
    <property type="match status" value="1"/>
</dbReference>
<dbReference type="Proteomes" id="UP000663651">
    <property type="component" value="Chromosome"/>
</dbReference>
<evidence type="ECO:0000259" key="5">
    <source>
        <dbReference type="PROSITE" id="PS50885"/>
    </source>
</evidence>
<dbReference type="SMART" id="SM00267">
    <property type="entry name" value="GGDEF"/>
    <property type="match status" value="1"/>
</dbReference>
<feature type="domain" description="PAC" evidence="3">
    <location>
        <begin position="341"/>
        <end position="393"/>
    </location>
</feature>
<dbReference type="SMART" id="SM00091">
    <property type="entry name" value="PAS"/>
    <property type="match status" value="1"/>
</dbReference>
<dbReference type="PROSITE" id="PS50112">
    <property type="entry name" value="PAS"/>
    <property type="match status" value="1"/>
</dbReference>
<feature type="domain" description="EAL" evidence="4">
    <location>
        <begin position="567"/>
        <end position="820"/>
    </location>
</feature>
<dbReference type="InterPro" id="IPR029787">
    <property type="entry name" value="Nucleotide_cyclase"/>
</dbReference>
<dbReference type="RefSeq" id="WP_207161971.1">
    <property type="nucleotide sequence ID" value="NZ_CP071382.1"/>
</dbReference>
<dbReference type="SUPFAM" id="SSF158472">
    <property type="entry name" value="HAMP domain-like"/>
    <property type="match status" value="1"/>
</dbReference>
<name>A0ABX7Q088_9BACT</name>
<evidence type="ECO:0000259" key="6">
    <source>
        <dbReference type="PROSITE" id="PS50887"/>
    </source>
</evidence>
<dbReference type="PROSITE" id="PS50113">
    <property type="entry name" value="PAC"/>
    <property type="match status" value="1"/>
</dbReference>
<dbReference type="CDD" id="cd00130">
    <property type="entry name" value="PAS"/>
    <property type="match status" value="1"/>
</dbReference>
<protein>
    <submittedName>
        <fullName evidence="7">EAL domain-containing protein</fullName>
    </submittedName>
</protein>
<dbReference type="PROSITE" id="PS50885">
    <property type="entry name" value="HAMP"/>
    <property type="match status" value="1"/>
</dbReference>